<dbReference type="eggNOG" id="COG2267">
    <property type="taxonomic scope" value="Bacteria"/>
</dbReference>
<organism evidence="2 3">
    <name type="scientific">Catellicoccus marimammalium M35/04/3</name>
    <dbReference type="NCBI Taxonomy" id="1234409"/>
    <lineage>
        <taxon>Bacteria</taxon>
        <taxon>Bacillati</taxon>
        <taxon>Bacillota</taxon>
        <taxon>Bacilli</taxon>
        <taxon>Lactobacillales</taxon>
        <taxon>Enterococcaceae</taxon>
        <taxon>Catellicoccus</taxon>
    </lineage>
</organism>
<evidence type="ECO:0000313" key="2">
    <source>
        <dbReference type="EMBL" id="EKU27512.1"/>
    </source>
</evidence>
<sequence>MQKLTFTCPSQDGIHTLQGYYYPAKEPRFLLQLVHGMAEWTERYEPFIEELNQAHISVVAHDHLGHGNTAILSNELFGYFTSEKAEEVLVEDVLKIGQIGASLAEDLPFGIFAHSMGSFITRIALIRQNFYQFAIIMGTSGPRKEVELILPTAKKIAHLHPKYINPIMDTLSFGAYRLFIDDETFQSKNHWLSHNEKNVAEYDANPKLGFTFTNNGFFTLFKLLYFCNRKEVFASTKNIPIFLMSGIDDPVGNYGKGVLEVERRLTKAKKDYVVSKLYPDARHEILNEEIAPLVIKDIIHFIHEQGQK</sequence>
<protein>
    <submittedName>
        <fullName evidence="2">Putative lysophospholipase monoglyceride lipase</fullName>
        <ecNumber evidence="2">3.1.1.23</ecNumber>
        <ecNumber evidence="2">3.1.1.5</ecNumber>
    </submittedName>
</protein>
<dbReference type="STRING" id="1234409.C683_0843"/>
<keyword evidence="2" id="KW-0378">Hydrolase</keyword>
<gene>
    <name evidence="2" type="ORF">C683_0843</name>
</gene>
<dbReference type="AlphaFoldDB" id="K8ZBW4"/>
<dbReference type="EMBL" id="AMYT01000017">
    <property type="protein sequence ID" value="EKU27512.1"/>
    <property type="molecule type" value="Genomic_DNA"/>
</dbReference>
<dbReference type="Gene3D" id="3.40.50.1820">
    <property type="entry name" value="alpha/beta hydrolase"/>
    <property type="match status" value="1"/>
</dbReference>
<dbReference type="InterPro" id="IPR022742">
    <property type="entry name" value="Hydrolase_4"/>
</dbReference>
<dbReference type="EC" id="3.1.1.23" evidence="2"/>
<dbReference type="SUPFAM" id="SSF53474">
    <property type="entry name" value="alpha/beta-Hydrolases"/>
    <property type="match status" value="1"/>
</dbReference>
<dbReference type="OrthoDB" id="9806902at2"/>
<evidence type="ECO:0000313" key="3">
    <source>
        <dbReference type="Proteomes" id="UP000016057"/>
    </source>
</evidence>
<dbReference type="Proteomes" id="UP000016057">
    <property type="component" value="Unassembled WGS sequence"/>
</dbReference>
<dbReference type="RefSeq" id="WP_009490356.1">
    <property type="nucleotide sequence ID" value="NZ_AMYT01000017.1"/>
</dbReference>
<dbReference type="EC" id="3.1.1.5" evidence="2"/>
<accession>K8ZBW4</accession>
<dbReference type="InterPro" id="IPR029058">
    <property type="entry name" value="AB_hydrolase_fold"/>
</dbReference>
<dbReference type="PATRIC" id="fig|1234409.3.peg.795"/>
<keyword evidence="3" id="KW-1185">Reference proteome</keyword>
<proteinExistence type="predicted"/>
<name>K8ZBW4_9ENTE</name>
<dbReference type="InterPro" id="IPR051044">
    <property type="entry name" value="MAG_DAG_Lipase"/>
</dbReference>
<dbReference type="PANTHER" id="PTHR11614">
    <property type="entry name" value="PHOSPHOLIPASE-RELATED"/>
    <property type="match status" value="1"/>
</dbReference>
<reference evidence="2 3" key="1">
    <citation type="journal article" date="2013" name="Genome Announc.">
        <title>Draft Genome Sequence of Catellicoccus marimammalium, a Novel Species Commonly Found in Gull Feces.</title>
        <authorList>
            <person name="Weigand M.R."/>
            <person name="Ryu H."/>
            <person name="Bozcek L."/>
            <person name="Konstantinidis K.T."/>
            <person name="Santo Domingo J.W."/>
        </authorList>
    </citation>
    <scope>NUCLEOTIDE SEQUENCE [LARGE SCALE GENOMIC DNA]</scope>
    <source>
        <strain evidence="2 3">M35/04/3</strain>
    </source>
</reference>
<evidence type="ECO:0000259" key="1">
    <source>
        <dbReference type="Pfam" id="PF12146"/>
    </source>
</evidence>
<comment type="caution">
    <text evidence="2">The sequence shown here is derived from an EMBL/GenBank/DDBJ whole genome shotgun (WGS) entry which is preliminary data.</text>
</comment>
<dbReference type="GO" id="GO:0047372">
    <property type="term" value="F:monoacylglycerol lipase activity"/>
    <property type="evidence" value="ECO:0007669"/>
    <property type="project" value="UniProtKB-EC"/>
</dbReference>
<dbReference type="GO" id="GO:0004622">
    <property type="term" value="F:phosphatidylcholine lysophospholipase activity"/>
    <property type="evidence" value="ECO:0007669"/>
    <property type="project" value="UniProtKB-EC"/>
</dbReference>
<feature type="domain" description="Serine aminopeptidase S33" evidence="1">
    <location>
        <begin position="26"/>
        <end position="289"/>
    </location>
</feature>
<dbReference type="Pfam" id="PF12146">
    <property type="entry name" value="Hydrolase_4"/>
    <property type="match status" value="1"/>
</dbReference>